<dbReference type="SUPFAM" id="SSF55729">
    <property type="entry name" value="Acyl-CoA N-acyltransferases (Nat)"/>
    <property type="match status" value="1"/>
</dbReference>
<keyword evidence="2" id="KW-0687">Ribonucleoprotein</keyword>
<dbReference type="InterPro" id="IPR052742">
    <property type="entry name" value="Mito_N-acetyltransferase"/>
</dbReference>
<evidence type="ECO:0000313" key="2">
    <source>
        <dbReference type="EMBL" id="SDY58849.1"/>
    </source>
</evidence>
<evidence type="ECO:0000259" key="1">
    <source>
        <dbReference type="PROSITE" id="PS51186"/>
    </source>
</evidence>
<dbReference type="RefSeq" id="WP_089883965.1">
    <property type="nucleotide sequence ID" value="NZ_FNPF01000011.1"/>
</dbReference>
<keyword evidence="2" id="KW-0689">Ribosomal protein</keyword>
<dbReference type="GO" id="GO:0016747">
    <property type="term" value="F:acyltransferase activity, transferring groups other than amino-acyl groups"/>
    <property type="evidence" value="ECO:0007669"/>
    <property type="project" value="InterPro"/>
</dbReference>
<keyword evidence="3" id="KW-1185">Reference proteome</keyword>
<dbReference type="InterPro" id="IPR000182">
    <property type="entry name" value="GNAT_dom"/>
</dbReference>
<dbReference type="PROSITE" id="PS51186">
    <property type="entry name" value="GNAT"/>
    <property type="match status" value="1"/>
</dbReference>
<sequence length="163" mass="17345">MQSLTLRPYAPADASAVTDMLMPVFREGATYAIDRDIAPDAALAYWTGGGRAVFVAKEAGRPLGTYYLVRNQGGGGAHVCNAGFVTAVQAQGRGVARAMLDHALAEARARGFAAMQFNFVIETNARAVALWQRAGFEIVGRLSRAFLHPDAGAVDALVMFRAL</sequence>
<organism evidence="2 3">
    <name type="scientific">Citreimonas salinaria</name>
    <dbReference type="NCBI Taxonomy" id="321339"/>
    <lineage>
        <taxon>Bacteria</taxon>
        <taxon>Pseudomonadati</taxon>
        <taxon>Pseudomonadota</taxon>
        <taxon>Alphaproteobacteria</taxon>
        <taxon>Rhodobacterales</taxon>
        <taxon>Roseobacteraceae</taxon>
        <taxon>Citreimonas</taxon>
    </lineage>
</organism>
<proteinExistence type="predicted"/>
<dbReference type="CDD" id="cd04301">
    <property type="entry name" value="NAT_SF"/>
    <property type="match status" value="1"/>
</dbReference>
<dbReference type="Proteomes" id="UP000199286">
    <property type="component" value="Unassembled WGS sequence"/>
</dbReference>
<gene>
    <name evidence="2" type="ORF">SAMN05444340_11162</name>
</gene>
<dbReference type="OrthoDB" id="9788300at2"/>
<dbReference type="GO" id="GO:0005840">
    <property type="term" value="C:ribosome"/>
    <property type="evidence" value="ECO:0007669"/>
    <property type="project" value="UniProtKB-KW"/>
</dbReference>
<dbReference type="EMBL" id="FNPF01000011">
    <property type="protein sequence ID" value="SDY58849.1"/>
    <property type="molecule type" value="Genomic_DNA"/>
</dbReference>
<dbReference type="AlphaFoldDB" id="A0A1H3L3Q9"/>
<feature type="domain" description="N-acetyltransferase" evidence="1">
    <location>
        <begin position="4"/>
        <end position="163"/>
    </location>
</feature>
<dbReference type="Gene3D" id="3.40.630.30">
    <property type="match status" value="1"/>
</dbReference>
<name>A0A1H3L3Q9_9RHOB</name>
<dbReference type="PANTHER" id="PTHR43138:SF1">
    <property type="entry name" value="N-ACETYLTRANSFERASE ACA1"/>
    <property type="match status" value="1"/>
</dbReference>
<dbReference type="STRING" id="321339.SAMN05444340_11162"/>
<evidence type="ECO:0000313" key="3">
    <source>
        <dbReference type="Proteomes" id="UP000199286"/>
    </source>
</evidence>
<dbReference type="Pfam" id="PF00583">
    <property type="entry name" value="Acetyltransf_1"/>
    <property type="match status" value="1"/>
</dbReference>
<reference evidence="2 3" key="1">
    <citation type="submission" date="2016-10" db="EMBL/GenBank/DDBJ databases">
        <authorList>
            <person name="de Groot N.N."/>
        </authorList>
    </citation>
    <scope>NUCLEOTIDE SEQUENCE [LARGE SCALE GENOMIC DNA]</scope>
    <source>
        <strain evidence="2 3">DSM 26880</strain>
    </source>
</reference>
<accession>A0A1H3L3Q9</accession>
<protein>
    <submittedName>
        <fullName evidence="2">Ribosomal protein S18 acetylase RimI</fullName>
    </submittedName>
</protein>
<dbReference type="PANTHER" id="PTHR43138">
    <property type="entry name" value="ACETYLTRANSFERASE, GNAT FAMILY"/>
    <property type="match status" value="1"/>
</dbReference>
<dbReference type="InterPro" id="IPR016181">
    <property type="entry name" value="Acyl_CoA_acyltransferase"/>
</dbReference>